<sequence>MTEKRYFIETWGCQMNEHDTEKMAGILGEMGYQATDKVEDADVYLLNTCTIREKAEEKVFSRLGVLKKEKEKRNGDMIIGVAGCVAQQNGGGIFERAPYVDLVLGTQALKQLPDMVGKLHGHQGRQLNVAKDPENHLFPSHVPKRGTSIRARITIMEGCDNYCTYCIVPFTRGRERSRPWEDVVEEARRLAGMGFKEIELLGQNVNSYFSTVNFARLLREMNDVPGLETVRYVSPHPKDFDREVIETIRDCPKIATNIHLPAQSGNSRILKRMGREYTRELYMDKVYMIREVLEGIPFSLTSDFIVGFPGEKEHEFWDTVTLLDEVGYDRIFSFAYSERPGTGAVKHADSVPQQEKMYRLKILQQHQLEIQKARMQARVDNPANVLIDTVKPGEEYPLVGRTRDNLLVHIKADVGEPERFYGKAVRVRVTGTGLHTLRGELCPEPIEHLWSQPNAPEVTTV</sequence>
<dbReference type="HAMAP" id="MF_01864">
    <property type="entry name" value="tRNA_metthiotr_MiaB"/>
    <property type="match status" value="1"/>
</dbReference>
<name>A0A8J7QDB5_9BACT</name>
<dbReference type="PROSITE" id="PS51918">
    <property type="entry name" value="RADICAL_SAM"/>
    <property type="match status" value="1"/>
</dbReference>
<evidence type="ECO:0000259" key="15">
    <source>
        <dbReference type="PROSITE" id="PS51918"/>
    </source>
</evidence>
<dbReference type="InterPro" id="IPR005839">
    <property type="entry name" value="Methylthiotransferase"/>
</dbReference>
<dbReference type="Proteomes" id="UP000664417">
    <property type="component" value="Unassembled WGS sequence"/>
</dbReference>
<dbReference type="Pfam" id="PF04055">
    <property type="entry name" value="Radical_SAM"/>
    <property type="match status" value="1"/>
</dbReference>
<evidence type="ECO:0000259" key="14">
    <source>
        <dbReference type="PROSITE" id="PS51449"/>
    </source>
</evidence>
<evidence type="ECO:0000256" key="7">
    <source>
        <dbReference type="ARBA" id="ARBA00023004"/>
    </source>
</evidence>
<dbReference type="GO" id="GO:0051539">
    <property type="term" value="F:4 iron, 4 sulfur cluster binding"/>
    <property type="evidence" value="ECO:0007669"/>
    <property type="project" value="UniProtKB-UniRule"/>
</dbReference>
<keyword evidence="17" id="KW-1185">Reference proteome</keyword>
<dbReference type="SFLD" id="SFLDG01061">
    <property type="entry name" value="methylthiotransferase"/>
    <property type="match status" value="1"/>
</dbReference>
<evidence type="ECO:0000256" key="2">
    <source>
        <dbReference type="ARBA" id="ARBA00022485"/>
    </source>
</evidence>
<feature type="binding site" evidence="13">
    <location>
        <position position="84"/>
    </location>
    <ligand>
        <name>[4Fe-4S] cluster</name>
        <dbReference type="ChEBI" id="CHEBI:49883"/>
        <label>1</label>
    </ligand>
</feature>
<dbReference type="GO" id="GO:0046872">
    <property type="term" value="F:metal ion binding"/>
    <property type="evidence" value="ECO:0007669"/>
    <property type="project" value="UniProtKB-KW"/>
</dbReference>
<evidence type="ECO:0000256" key="5">
    <source>
        <dbReference type="ARBA" id="ARBA00022691"/>
    </source>
</evidence>
<comment type="catalytic activity">
    <reaction evidence="13">
        <text>N(6)-dimethylallyladenosine(37) in tRNA + (sulfur carrier)-SH + AH2 + 2 S-adenosyl-L-methionine = 2-methylsulfanyl-N(6)-dimethylallyladenosine(37) in tRNA + (sulfur carrier)-H + 5'-deoxyadenosine + L-methionine + A + S-adenosyl-L-homocysteine + 2 H(+)</text>
        <dbReference type="Rhea" id="RHEA:37067"/>
        <dbReference type="Rhea" id="RHEA-COMP:10375"/>
        <dbReference type="Rhea" id="RHEA-COMP:10376"/>
        <dbReference type="Rhea" id="RHEA-COMP:14737"/>
        <dbReference type="Rhea" id="RHEA-COMP:14739"/>
        <dbReference type="ChEBI" id="CHEBI:13193"/>
        <dbReference type="ChEBI" id="CHEBI:15378"/>
        <dbReference type="ChEBI" id="CHEBI:17319"/>
        <dbReference type="ChEBI" id="CHEBI:17499"/>
        <dbReference type="ChEBI" id="CHEBI:29917"/>
        <dbReference type="ChEBI" id="CHEBI:57844"/>
        <dbReference type="ChEBI" id="CHEBI:57856"/>
        <dbReference type="ChEBI" id="CHEBI:59789"/>
        <dbReference type="ChEBI" id="CHEBI:64428"/>
        <dbReference type="ChEBI" id="CHEBI:74415"/>
        <dbReference type="ChEBI" id="CHEBI:74417"/>
        <dbReference type="EC" id="2.8.4.3"/>
    </reaction>
</comment>
<dbReference type="NCBIfam" id="TIGR00089">
    <property type="entry name" value="MiaB/RimO family radical SAM methylthiotransferase"/>
    <property type="match status" value="1"/>
</dbReference>
<feature type="binding site" evidence="13">
    <location>
        <position position="159"/>
    </location>
    <ligand>
        <name>[4Fe-4S] cluster</name>
        <dbReference type="ChEBI" id="CHEBI:49883"/>
        <label>2</label>
        <note>4Fe-4S-S-AdoMet</note>
    </ligand>
</feature>
<dbReference type="EMBL" id="JAFREP010000037">
    <property type="protein sequence ID" value="MBO1322437.1"/>
    <property type="molecule type" value="Genomic_DNA"/>
</dbReference>
<feature type="domain" description="MTTase N-terminal" evidence="14">
    <location>
        <begin position="4"/>
        <end position="121"/>
    </location>
</feature>
<dbReference type="FunFam" id="3.80.30.20:FF:000001">
    <property type="entry name" value="tRNA-2-methylthio-N(6)-dimethylallyladenosine synthase 2"/>
    <property type="match status" value="1"/>
</dbReference>
<dbReference type="InterPro" id="IPR058240">
    <property type="entry name" value="rSAM_sf"/>
</dbReference>
<dbReference type="SFLD" id="SFLDF00273">
    <property type="entry name" value="(dimethylallyl)adenosine_tRNA"/>
    <property type="match status" value="1"/>
</dbReference>
<accession>A0A8J7QDB5</accession>
<evidence type="ECO:0000256" key="1">
    <source>
        <dbReference type="ARBA" id="ARBA00003234"/>
    </source>
</evidence>
<dbReference type="InterPro" id="IPR006638">
    <property type="entry name" value="Elp3/MiaA/NifB-like_rSAM"/>
</dbReference>
<dbReference type="GO" id="GO:0005829">
    <property type="term" value="C:cytosol"/>
    <property type="evidence" value="ECO:0007669"/>
    <property type="project" value="TreeGrafter"/>
</dbReference>
<gene>
    <name evidence="13 16" type="primary">miaB</name>
    <name evidence="16" type="ORF">J3U88_28450</name>
</gene>
<comment type="cofactor">
    <cofactor evidence="13">
        <name>[4Fe-4S] cluster</name>
        <dbReference type="ChEBI" id="CHEBI:49883"/>
    </cofactor>
    <text evidence="13">Binds 2 [4Fe-4S] clusters. One cluster is coordinated with 3 cysteines and an exchangeable S-adenosyl-L-methionine.</text>
</comment>
<dbReference type="Gene3D" id="3.40.50.12160">
    <property type="entry name" value="Methylthiotransferase, N-terminal domain"/>
    <property type="match status" value="1"/>
</dbReference>
<dbReference type="Pfam" id="PF00919">
    <property type="entry name" value="UPF0004"/>
    <property type="match status" value="1"/>
</dbReference>
<dbReference type="InterPro" id="IPR020612">
    <property type="entry name" value="Methylthiotransferase_CS"/>
</dbReference>
<keyword evidence="2 13" id="KW-0004">4Fe-4S</keyword>
<dbReference type="PROSITE" id="PS01278">
    <property type="entry name" value="MTTASE_RADICAL"/>
    <property type="match status" value="1"/>
</dbReference>
<comment type="similarity">
    <text evidence="13">Belongs to the methylthiotransferase family. MiaB subfamily.</text>
</comment>
<keyword evidence="3 13" id="KW-0963">Cytoplasm</keyword>
<evidence type="ECO:0000256" key="13">
    <source>
        <dbReference type="HAMAP-Rule" id="MF_01864"/>
    </source>
</evidence>
<dbReference type="PANTHER" id="PTHR43020">
    <property type="entry name" value="CDK5 REGULATORY SUBUNIT-ASSOCIATED PROTEIN 1"/>
    <property type="match status" value="1"/>
</dbReference>
<comment type="subunit">
    <text evidence="13">Monomer.</text>
</comment>
<keyword evidence="4 13" id="KW-0808">Transferase</keyword>
<comment type="caution">
    <text evidence="16">The sequence shown here is derived from an EMBL/GenBank/DDBJ whole genome shotgun (WGS) entry which is preliminary data.</text>
</comment>
<dbReference type="RefSeq" id="WP_207862410.1">
    <property type="nucleotide sequence ID" value="NZ_JAFREP010000037.1"/>
</dbReference>
<proteinExistence type="inferred from homology"/>
<feature type="binding site" evidence="13">
    <location>
        <position position="166"/>
    </location>
    <ligand>
        <name>[4Fe-4S] cluster</name>
        <dbReference type="ChEBI" id="CHEBI:49883"/>
        <label>2</label>
        <note>4Fe-4S-S-AdoMet</note>
    </ligand>
</feature>
<comment type="subcellular location">
    <subcellularLocation>
        <location evidence="13">Cytoplasm</location>
    </subcellularLocation>
</comment>
<evidence type="ECO:0000256" key="9">
    <source>
        <dbReference type="ARBA" id="ARBA00033765"/>
    </source>
</evidence>
<dbReference type="PANTHER" id="PTHR43020:SF2">
    <property type="entry name" value="MITOCHONDRIAL TRNA METHYLTHIOTRANSFERASE CDK5RAP1"/>
    <property type="match status" value="1"/>
</dbReference>
<organism evidence="16 17">
    <name type="scientific">Acanthopleuribacter pedis</name>
    <dbReference type="NCBI Taxonomy" id="442870"/>
    <lineage>
        <taxon>Bacteria</taxon>
        <taxon>Pseudomonadati</taxon>
        <taxon>Acidobacteriota</taxon>
        <taxon>Holophagae</taxon>
        <taxon>Acanthopleuribacterales</taxon>
        <taxon>Acanthopleuribacteraceae</taxon>
        <taxon>Acanthopleuribacter</taxon>
    </lineage>
</organism>
<keyword evidence="8 13" id="KW-0411">Iron-sulfur</keyword>
<comment type="function">
    <text evidence="1 13">Catalyzes the methylthiolation of N6-(dimethylallyl)adenosine (i(6)A), leading to the formation of 2-methylthio-N6-(dimethylallyl)adenosine (ms(2)i(6)A) at position 37 in tRNAs that read codons beginning with uridine.</text>
</comment>
<dbReference type="InterPro" id="IPR038135">
    <property type="entry name" value="Methylthiotransferase_N_sf"/>
</dbReference>
<evidence type="ECO:0000256" key="8">
    <source>
        <dbReference type="ARBA" id="ARBA00023014"/>
    </source>
</evidence>
<protein>
    <recommendedName>
        <fullName evidence="10 13">tRNA-2-methylthio-N(6)-dimethylallyladenosine synthase</fullName>
        <ecNumber evidence="9 13">2.8.4.3</ecNumber>
    </recommendedName>
    <alternativeName>
        <fullName evidence="12 13">(Dimethylallyl)adenosine tRNA methylthiotransferase MiaB</fullName>
    </alternativeName>
    <alternativeName>
        <fullName evidence="11 13">tRNA-i(6)A37 methylthiotransferase</fullName>
    </alternativeName>
</protein>
<keyword evidence="6 13" id="KW-0479">Metal-binding</keyword>
<evidence type="ECO:0000256" key="12">
    <source>
        <dbReference type="ARBA" id="ARBA00081141"/>
    </source>
</evidence>
<evidence type="ECO:0000313" key="16">
    <source>
        <dbReference type="EMBL" id="MBO1322437.1"/>
    </source>
</evidence>
<evidence type="ECO:0000256" key="6">
    <source>
        <dbReference type="ARBA" id="ARBA00022723"/>
    </source>
</evidence>
<dbReference type="InterPro" id="IPR006463">
    <property type="entry name" value="MiaB_methiolase"/>
</dbReference>
<feature type="domain" description="Radical SAM core" evidence="15">
    <location>
        <begin position="145"/>
        <end position="373"/>
    </location>
</feature>
<keyword evidence="5 13" id="KW-0949">S-adenosyl-L-methionine</keyword>
<feature type="binding site" evidence="13">
    <location>
        <position position="163"/>
    </location>
    <ligand>
        <name>[4Fe-4S] cluster</name>
        <dbReference type="ChEBI" id="CHEBI:49883"/>
        <label>2</label>
        <note>4Fe-4S-S-AdoMet</note>
    </ligand>
</feature>
<dbReference type="Gene3D" id="3.80.30.20">
    <property type="entry name" value="tm_1862 like domain"/>
    <property type="match status" value="1"/>
</dbReference>
<evidence type="ECO:0000313" key="17">
    <source>
        <dbReference type="Proteomes" id="UP000664417"/>
    </source>
</evidence>
<dbReference type="InterPro" id="IPR007197">
    <property type="entry name" value="rSAM"/>
</dbReference>
<dbReference type="SUPFAM" id="SSF102114">
    <property type="entry name" value="Radical SAM enzymes"/>
    <property type="match status" value="1"/>
</dbReference>
<evidence type="ECO:0000256" key="10">
    <source>
        <dbReference type="ARBA" id="ARBA00068570"/>
    </source>
</evidence>
<dbReference type="NCBIfam" id="TIGR01574">
    <property type="entry name" value="miaB-methiolase"/>
    <property type="match status" value="1"/>
</dbReference>
<dbReference type="SMART" id="SM00729">
    <property type="entry name" value="Elp3"/>
    <property type="match status" value="1"/>
</dbReference>
<feature type="binding site" evidence="13">
    <location>
        <position position="13"/>
    </location>
    <ligand>
        <name>[4Fe-4S] cluster</name>
        <dbReference type="ChEBI" id="CHEBI:49883"/>
        <label>1</label>
    </ligand>
</feature>
<evidence type="ECO:0000256" key="11">
    <source>
        <dbReference type="ARBA" id="ARBA00080698"/>
    </source>
</evidence>
<dbReference type="InterPro" id="IPR013848">
    <property type="entry name" value="Methylthiotransferase_N"/>
</dbReference>
<dbReference type="AlphaFoldDB" id="A0A8J7QDB5"/>
<dbReference type="EC" id="2.8.4.3" evidence="9 13"/>
<dbReference type="FunFam" id="3.40.50.12160:FF:000003">
    <property type="entry name" value="CDK5 regulatory subunit-associated protein 1"/>
    <property type="match status" value="1"/>
</dbReference>
<dbReference type="SFLD" id="SFLDG01082">
    <property type="entry name" value="B12-binding_domain_containing"/>
    <property type="match status" value="1"/>
</dbReference>
<evidence type="ECO:0000256" key="4">
    <source>
        <dbReference type="ARBA" id="ARBA00022679"/>
    </source>
</evidence>
<dbReference type="GO" id="GO:0035597">
    <property type="term" value="F:tRNA-2-methylthio-N(6)-dimethylallyladenosine(37) synthase activity"/>
    <property type="evidence" value="ECO:0007669"/>
    <property type="project" value="UniProtKB-EC"/>
</dbReference>
<dbReference type="PROSITE" id="PS51449">
    <property type="entry name" value="MTTASE_N"/>
    <property type="match status" value="1"/>
</dbReference>
<dbReference type="CDD" id="cd01335">
    <property type="entry name" value="Radical_SAM"/>
    <property type="match status" value="1"/>
</dbReference>
<reference evidence="16" key="1">
    <citation type="submission" date="2021-03" db="EMBL/GenBank/DDBJ databases">
        <authorList>
            <person name="Wang G."/>
        </authorList>
    </citation>
    <scope>NUCLEOTIDE SEQUENCE</scope>
    <source>
        <strain evidence="16">KCTC 12899</strain>
    </source>
</reference>
<dbReference type="SFLD" id="SFLDS00029">
    <property type="entry name" value="Radical_SAM"/>
    <property type="match status" value="1"/>
</dbReference>
<evidence type="ECO:0000256" key="3">
    <source>
        <dbReference type="ARBA" id="ARBA00022490"/>
    </source>
</evidence>
<feature type="binding site" evidence="13">
    <location>
        <position position="49"/>
    </location>
    <ligand>
        <name>[4Fe-4S] cluster</name>
        <dbReference type="ChEBI" id="CHEBI:49883"/>
        <label>1</label>
    </ligand>
</feature>
<dbReference type="InterPro" id="IPR023404">
    <property type="entry name" value="rSAM_horseshoe"/>
</dbReference>
<keyword evidence="13" id="KW-0819">tRNA processing</keyword>
<keyword evidence="7 13" id="KW-0408">Iron</keyword>